<dbReference type="NCBIfam" id="TIGR00726">
    <property type="entry name" value="peptidoglycan editing factor PgeF"/>
    <property type="match status" value="1"/>
</dbReference>
<evidence type="ECO:0000256" key="6">
    <source>
        <dbReference type="ARBA" id="ARBA00022723"/>
    </source>
</evidence>
<dbReference type="RefSeq" id="WP_317943561.1">
    <property type="nucleotide sequence ID" value="NZ_JAUBDI010000006.1"/>
</dbReference>
<evidence type="ECO:0000256" key="8">
    <source>
        <dbReference type="ARBA" id="ARBA00022833"/>
    </source>
</evidence>
<protein>
    <recommendedName>
        <fullName evidence="12">Purine nucleoside phosphorylase</fullName>
    </recommendedName>
</protein>
<evidence type="ECO:0000256" key="9">
    <source>
        <dbReference type="ARBA" id="ARBA00047989"/>
    </source>
</evidence>
<comment type="similarity">
    <text evidence="4 12">Belongs to the purine nucleoside phosphorylase YfiH/LACC1 family.</text>
</comment>
<comment type="catalytic activity">
    <reaction evidence="10">
        <text>adenosine + phosphate = alpha-D-ribose 1-phosphate + adenine</text>
        <dbReference type="Rhea" id="RHEA:27642"/>
        <dbReference type="ChEBI" id="CHEBI:16335"/>
        <dbReference type="ChEBI" id="CHEBI:16708"/>
        <dbReference type="ChEBI" id="CHEBI:43474"/>
        <dbReference type="ChEBI" id="CHEBI:57720"/>
        <dbReference type="EC" id="2.4.2.1"/>
    </reaction>
    <physiologicalReaction direction="left-to-right" evidence="10">
        <dbReference type="Rhea" id="RHEA:27643"/>
    </physiologicalReaction>
</comment>
<dbReference type="InterPro" id="IPR003730">
    <property type="entry name" value="Cu_polyphenol_OxRdtase"/>
</dbReference>
<reference evidence="13 14" key="1">
    <citation type="submission" date="2023-06" db="EMBL/GenBank/DDBJ databases">
        <title>Sporosarcina sp. nov., isolated from Korean traditional fermented seafood 'Jeotgal'.</title>
        <authorList>
            <person name="Yang A.I."/>
            <person name="Shin N.-R."/>
        </authorList>
    </citation>
    <scope>NUCLEOTIDE SEQUENCE [LARGE SCALE GENOMIC DNA]</scope>
    <source>
        <strain evidence="13 14">KCTC13119</strain>
    </source>
</reference>
<evidence type="ECO:0000256" key="12">
    <source>
        <dbReference type="RuleBase" id="RU361274"/>
    </source>
</evidence>
<organism evidence="13 14">
    <name type="scientific">Sporosarcina saromensis</name>
    <dbReference type="NCBI Taxonomy" id="359365"/>
    <lineage>
        <taxon>Bacteria</taxon>
        <taxon>Bacillati</taxon>
        <taxon>Bacillota</taxon>
        <taxon>Bacilli</taxon>
        <taxon>Bacillales</taxon>
        <taxon>Caryophanaceae</taxon>
        <taxon>Sporosarcina</taxon>
    </lineage>
</organism>
<comment type="catalytic activity">
    <reaction evidence="1">
        <text>inosine + phosphate = alpha-D-ribose 1-phosphate + hypoxanthine</text>
        <dbReference type="Rhea" id="RHEA:27646"/>
        <dbReference type="ChEBI" id="CHEBI:17368"/>
        <dbReference type="ChEBI" id="CHEBI:17596"/>
        <dbReference type="ChEBI" id="CHEBI:43474"/>
        <dbReference type="ChEBI" id="CHEBI:57720"/>
        <dbReference type="EC" id="2.4.2.1"/>
    </reaction>
    <physiologicalReaction direction="left-to-right" evidence="1">
        <dbReference type="Rhea" id="RHEA:27647"/>
    </physiologicalReaction>
</comment>
<sequence length="253" mass="28535">MKMKRYKTNENIIAGTTLRDRGQAEDNNMALHACVNHDAVIENRGNLATQVDCALTDFVCAHQTHSANVYKVTHADKGRGATQAHTAIPDVDALYTDEPNLLLCTFTADCVPVIFYNENNGIIGVIHSGWQGTVKEITRKVFEQLANEEQCSPADWHVHIGMALSQEKFEVDEDVYSKFQALGYADEFMYFNDSTNKYHIDNQCTVKKQLELAGVPAERITVDQTCTYVSEDGFSYRQDKKAGRHLSFIMRKE</sequence>
<comment type="function">
    <text evidence="3">Purine nucleoside enzyme that catalyzes the phosphorolysis of adenosine and inosine nucleosides, yielding D-ribose 1-phosphate and the respective free bases, adenine and hypoxanthine. Also catalyzes the phosphorolysis of S-methyl-5'-thioadenosine into adenine and S-methyl-5-thio-alpha-D-ribose 1-phosphate. Also has adenosine deaminase activity.</text>
</comment>
<keyword evidence="6" id="KW-0479">Metal-binding</keyword>
<evidence type="ECO:0000256" key="1">
    <source>
        <dbReference type="ARBA" id="ARBA00000553"/>
    </source>
</evidence>
<dbReference type="InterPro" id="IPR038371">
    <property type="entry name" value="Cu_polyphenol_OxRdtase_sf"/>
</dbReference>
<dbReference type="PANTHER" id="PTHR30616">
    <property type="entry name" value="UNCHARACTERIZED PROTEIN YFIH"/>
    <property type="match status" value="1"/>
</dbReference>
<accession>A0ABU4G8I9</accession>
<evidence type="ECO:0000256" key="7">
    <source>
        <dbReference type="ARBA" id="ARBA00022801"/>
    </source>
</evidence>
<evidence type="ECO:0000313" key="14">
    <source>
        <dbReference type="Proteomes" id="UP001282284"/>
    </source>
</evidence>
<dbReference type="InterPro" id="IPR011324">
    <property type="entry name" value="Cytotoxic_necrot_fac-like_cat"/>
</dbReference>
<gene>
    <name evidence="13" type="primary">pgeF</name>
    <name evidence="13" type="ORF">QT711_08845</name>
</gene>
<comment type="catalytic activity">
    <reaction evidence="9">
        <text>adenosine + H2O + H(+) = inosine + NH4(+)</text>
        <dbReference type="Rhea" id="RHEA:24408"/>
        <dbReference type="ChEBI" id="CHEBI:15377"/>
        <dbReference type="ChEBI" id="CHEBI:15378"/>
        <dbReference type="ChEBI" id="CHEBI:16335"/>
        <dbReference type="ChEBI" id="CHEBI:17596"/>
        <dbReference type="ChEBI" id="CHEBI:28938"/>
        <dbReference type="EC" id="3.5.4.4"/>
    </reaction>
    <physiologicalReaction direction="left-to-right" evidence="9">
        <dbReference type="Rhea" id="RHEA:24409"/>
    </physiologicalReaction>
</comment>
<comment type="catalytic activity">
    <reaction evidence="11">
        <text>S-methyl-5'-thioadenosine + phosphate = 5-(methylsulfanyl)-alpha-D-ribose 1-phosphate + adenine</text>
        <dbReference type="Rhea" id="RHEA:11852"/>
        <dbReference type="ChEBI" id="CHEBI:16708"/>
        <dbReference type="ChEBI" id="CHEBI:17509"/>
        <dbReference type="ChEBI" id="CHEBI:43474"/>
        <dbReference type="ChEBI" id="CHEBI:58533"/>
        <dbReference type="EC" id="2.4.2.28"/>
    </reaction>
    <physiologicalReaction direction="left-to-right" evidence="11">
        <dbReference type="Rhea" id="RHEA:11853"/>
    </physiologicalReaction>
</comment>
<evidence type="ECO:0000256" key="4">
    <source>
        <dbReference type="ARBA" id="ARBA00007353"/>
    </source>
</evidence>
<dbReference type="PANTHER" id="PTHR30616:SF2">
    <property type="entry name" value="PURINE NUCLEOSIDE PHOSPHORYLASE LACC1"/>
    <property type="match status" value="1"/>
</dbReference>
<comment type="cofactor">
    <cofactor evidence="2">
        <name>Zn(2+)</name>
        <dbReference type="ChEBI" id="CHEBI:29105"/>
    </cofactor>
</comment>
<dbReference type="Pfam" id="PF02578">
    <property type="entry name" value="Cu-oxidase_4"/>
    <property type="match status" value="1"/>
</dbReference>
<dbReference type="Gene3D" id="3.60.140.10">
    <property type="entry name" value="CNF1/YfiH-like putative cysteine hydrolases"/>
    <property type="match status" value="1"/>
</dbReference>
<evidence type="ECO:0000256" key="3">
    <source>
        <dbReference type="ARBA" id="ARBA00003215"/>
    </source>
</evidence>
<evidence type="ECO:0000256" key="10">
    <source>
        <dbReference type="ARBA" id="ARBA00048968"/>
    </source>
</evidence>
<evidence type="ECO:0000313" key="13">
    <source>
        <dbReference type="EMBL" id="MDW0113295.1"/>
    </source>
</evidence>
<proteinExistence type="inferred from homology"/>
<evidence type="ECO:0000256" key="5">
    <source>
        <dbReference type="ARBA" id="ARBA00022679"/>
    </source>
</evidence>
<keyword evidence="5" id="KW-0808">Transferase</keyword>
<evidence type="ECO:0000256" key="11">
    <source>
        <dbReference type="ARBA" id="ARBA00049893"/>
    </source>
</evidence>
<name>A0ABU4G8I9_9BACL</name>
<comment type="caution">
    <text evidence="13">The sequence shown here is derived from an EMBL/GenBank/DDBJ whole genome shotgun (WGS) entry which is preliminary data.</text>
</comment>
<evidence type="ECO:0000256" key="2">
    <source>
        <dbReference type="ARBA" id="ARBA00001947"/>
    </source>
</evidence>
<dbReference type="EMBL" id="JAUBDI010000006">
    <property type="protein sequence ID" value="MDW0113295.1"/>
    <property type="molecule type" value="Genomic_DNA"/>
</dbReference>
<dbReference type="SUPFAM" id="SSF64438">
    <property type="entry name" value="CNF1/YfiH-like putative cysteine hydrolases"/>
    <property type="match status" value="1"/>
</dbReference>
<keyword evidence="14" id="KW-1185">Reference proteome</keyword>
<keyword evidence="7" id="KW-0378">Hydrolase</keyword>
<dbReference type="CDD" id="cd16833">
    <property type="entry name" value="YfiH"/>
    <property type="match status" value="1"/>
</dbReference>
<keyword evidence="8" id="KW-0862">Zinc</keyword>
<dbReference type="Proteomes" id="UP001282284">
    <property type="component" value="Unassembled WGS sequence"/>
</dbReference>